<dbReference type="Gene3D" id="1.20.120.330">
    <property type="entry name" value="Nucleotidyltransferases domain 2"/>
    <property type="match status" value="1"/>
</dbReference>
<protein>
    <submittedName>
        <fullName evidence="2">DUF86 domain-containing protein</fullName>
    </submittedName>
</protein>
<feature type="coiled-coil region" evidence="1">
    <location>
        <begin position="1"/>
        <end position="28"/>
    </location>
</feature>
<dbReference type="Proteomes" id="UP000266287">
    <property type="component" value="Unassembled WGS sequence"/>
</dbReference>
<reference evidence="2 3" key="1">
    <citation type="submission" date="2018-08" db="EMBL/GenBank/DDBJ databases">
        <title>Draft genome of candidate division NPL-UPA2 bacterium Unc8 that adapted to ultra-basic serpentinizing groundwater.</title>
        <authorList>
            <person name="Ishii S."/>
            <person name="Suzuki S."/>
            <person name="Nealson K.H."/>
        </authorList>
    </citation>
    <scope>NUCLEOTIDE SEQUENCE [LARGE SCALE GENOMIC DNA]</scope>
    <source>
        <strain evidence="2">Unc8</strain>
    </source>
</reference>
<proteinExistence type="predicted"/>
<dbReference type="SUPFAM" id="SSF81593">
    <property type="entry name" value="Nucleotidyltransferase substrate binding subunit/domain"/>
    <property type="match status" value="1"/>
</dbReference>
<dbReference type="EMBL" id="NDHY01000007">
    <property type="protein sequence ID" value="RII00093.1"/>
    <property type="molecule type" value="Genomic_DNA"/>
</dbReference>
<gene>
    <name evidence="2" type="ORF">B9J77_03660</name>
</gene>
<sequence>MTKLEAIEKQYQRAIKRFEEILAEKKSDIVRDSAIKRFEFTFDFSWKIIKAYLEEEKGVSCRSPKECFREAFHQGLIDYDDLWLKMTNWRNEAVHTYSEKFADTLYKKLPDALKRFQLLEKRILHQSPITNYHSLNPLSNK</sequence>
<comment type="caution">
    <text evidence="2">The sequence shown here is derived from an EMBL/GenBank/DDBJ whole genome shotgun (WGS) entry which is preliminary data.</text>
</comment>
<dbReference type="NCBIfam" id="TIGR01987">
    <property type="entry name" value="HI0074"/>
    <property type="match status" value="1"/>
</dbReference>
<evidence type="ECO:0000313" key="3">
    <source>
        <dbReference type="Proteomes" id="UP000266287"/>
    </source>
</evidence>
<evidence type="ECO:0000256" key="1">
    <source>
        <dbReference type="SAM" id="Coils"/>
    </source>
</evidence>
<organism evidence="2 3">
    <name type="scientific">candidate division NPL-UPA2 bacterium Unc8</name>
    <dbReference type="NCBI Taxonomy" id="1980939"/>
    <lineage>
        <taxon>Bacteria</taxon>
    </lineage>
</organism>
<name>A0A399FY21_UNCN2</name>
<dbReference type="InterPro" id="IPR010235">
    <property type="entry name" value="HepT"/>
</dbReference>
<evidence type="ECO:0000313" key="2">
    <source>
        <dbReference type="EMBL" id="RII00093.1"/>
    </source>
</evidence>
<dbReference type="AlphaFoldDB" id="A0A399FY21"/>
<keyword evidence="1" id="KW-0175">Coiled coil</keyword>
<accession>A0A399FY21</accession>
<dbReference type="Pfam" id="PF08780">
    <property type="entry name" value="NTase_sub_bind"/>
    <property type="match status" value="1"/>
</dbReference>